<dbReference type="RefSeq" id="WP_301228276.1">
    <property type="nucleotide sequence ID" value="NZ_JAROCG010000001.1"/>
</dbReference>
<dbReference type="Proteomes" id="UP001174209">
    <property type="component" value="Unassembled WGS sequence"/>
</dbReference>
<reference evidence="1" key="1">
    <citation type="submission" date="2023-06" db="EMBL/GenBank/DDBJ databases">
        <title>MT1 and MT2 Draft Genomes of Novel Species.</title>
        <authorList>
            <person name="Venkateswaran K."/>
        </authorList>
    </citation>
    <scope>NUCLEOTIDE SEQUENCE</scope>
    <source>
        <strain evidence="1">IIF3SC-B10</strain>
    </source>
</reference>
<name>A0ABT8K3D1_9MICC</name>
<sequence>MTETLTPVAAATLCGDGRCDVALHDGFTLCATHTSQLARDLAAVREVWANLQVTIRRQDATSSAIGGGSTGSRPCINLDALDKGETLASLLNGWAGSLALDYRQRPAAGAAKFLSDHLRLIVKEDWAGDLAQELAESLAECRRTTDRALEILSLGVCGFGDCPGAVTAVVGGHTGRCRECGAVWNVAERQQWAISQAWHAEGSLRLIVSALRASQQITTSYETVKKWAQRGKLYGTCDVATREHRYTAAGILESVRTATTNRARLNA</sequence>
<protein>
    <submittedName>
        <fullName evidence="1">Uncharacterized protein</fullName>
    </submittedName>
</protein>
<evidence type="ECO:0000313" key="2">
    <source>
        <dbReference type="Proteomes" id="UP001174209"/>
    </source>
</evidence>
<proteinExistence type="predicted"/>
<dbReference type="EMBL" id="JAROCG010000001">
    <property type="protein sequence ID" value="MDN4611940.1"/>
    <property type="molecule type" value="Genomic_DNA"/>
</dbReference>
<organism evidence="1 2">
    <name type="scientific">Arthrobacter burdickii</name>
    <dbReference type="NCBI Taxonomy" id="3035920"/>
    <lineage>
        <taxon>Bacteria</taxon>
        <taxon>Bacillati</taxon>
        <taxon>Actinomycetota</taxon>
        <taxon>Actinomycetes</taxon>
        <taxon>Micrococcales</taxon>
        <taxon>Micrococcaceae</taxon>
        <taxon>Arthrobacter</taxon>
    </lineage>
</organism>
<comment type="caution">
    <text evidence="1">The sequence shown here is derived from an EMBL/GenBank/DDBJ whole genome shotgun (WGS) entry which is preliminary data.</text>
</comment>
<accession>A0ABT8K3D1</accession>
<evidence type="ECO:0000313" key="1">
    <source>
        <dbReference type="EMBL" id="MDN4611940.1"/>
    </source>
</evidence>
<keyword evidence="2" id="KW-1185">Reference proteome</keyword>
<gene>
    <name evidence="1" type="ORF">P5G52_13810</name>
</gene>